<name>A0A2T6B959_9RHOB</name>
<dbReference type="InterPro" id="IPR002641">
    <property type="entry name" value="PNPLA_dom"/>
</dbReference>
<dbReference type="PANTHER" id="PTHR32176">
    <property type="entry name" value="XYLOSE ISOMERASE"/>
    <property type="match status" value="1"/>
</dbReference>
<keyword evidence="6" id="KW-1185">Reference proteome</keyword>
<dbReference type="SUPFAM" id="SSF52151">
    <property type="entry name" value="FabD/lysophospholipase-like"/>
    <property type="match status" value="1"/>
</dbReference>
<evidence type="ECO:0000313" key="6">
    <source>
        <dbReference type="Proteomes" id="UP000244224"/>
    </source>
</evidence>
<dbReference type="RefSeq" id="WP_158640758.1">
    <property type="nucleotide sequence ID" value="NZ_QBKP01000002.1"/>
</dbReference>
<keyword evidence="2" id="KW-0443">Lipid metabolism</keyword>
<dbReference type="PROSITE" id="PS51635">
    <property type="entry name" value="PNPLA"/>
    <property type="match status" value="1"/>
</dbReference>
<feature type="short sequence motif" description="GXGXXG" evidence="3">
    <location>
        <begin position="11"/>
        <end position="16"/>
    </location>
</feature>
<accession>A0A2T6B959</accession>
<feature type="domain" description="PNPLA" evidence="4">
    <location>
        <begin position="7"/>
        <end position="208"/>
    </location>
</feature>
<comment type="caution">
    <text evidence="3">Lacks conserved residue(s) required for the propagation of feature annotation.</text>
</comment>
<sequence length="219" mass="23090">MAPFRILVLSGGGYQGLFTAQVLAAIEAAGPGRLRDRYELIAGTSIGGIIGLALAAGVPARRIVDTFLEVGPALFPNGPVRGGRLSAARDALRFLTRPKYDPAPLRDLIRAFPRPDLRLSDLPLDVLIPATRVSDGDPVLFSRVHHGGLRLIDVALATSAAPMMFPTHRIDAEVSEGEGARIGLDVATPEARALIGRISARTISALEACCPPHWGGPAL</sequence>
<comment type="caution">
    <text evidence="5">The sequence shown here is derived from an EMBL/GenBank/DDBJ whole genome shotgun (WGS) entry which is preliminary data.</text>
</comment>
<dbReference type="Gene3D" id="3.40.1090.10">
    <property type="entry name" value="Cytosolic phospholipase A2 catalytic domain"/>
    <property type="match status" value="1"/>
</dbReference>
<evidence type="ECO:0000256" key="1">
    <source>
        <dbReference type="ARBA" id="ARBA00010240"/>
    </source>
</evidence>
<dbReference type="PANTHER" id="PTHR32176:SF92">
    <property type="entry name" value="XYLOSE ISOMERASE"/>
    <property type="match status" value="1"/>
</dbReference>
<dbReference type="InterPro" id="IPR016035">
    <property type="entry name" value="Acyl_Trfase/lysoPLipase"/>
</dbReference>
<proteinExistence type="inferred from homology"/>
<evidence type="ECO:0000256" key="3">
    <source>
        <dbReference type="PROSITE-ProRule" id="PRU01161"/>
    </source>
</evidence>
<dbReference type="OrthoDB" id="9807112at2"/>
<reference evidence="5 6" key="1">
    <citation type="submission" date="2018-04" db="EMBL/GenBank/DDBJ databases">
        <title>Genomic Encyclopedia of Archaeal and Bacterial Type Strains, Phase II (KMG-II): from individual species to whole genera.</title>
        <authorList>
            <person name="Goeker M."/>
        </authorList>
    </citation>
    <scope>NUCLEOTIDE SEQUENCE [LARGE SCALE GENOMIC DNA]</scope>
    <source>
        <strain evidence="5 6">DSM 21823</strain>
    </source>
</reference>
<dbReference type="EMBL" id="QBKP01000002">
    <property type="protein sequence ID" value="PTX52586.1"/>
    <property type="molecule type" value="Genomic_DNA"/>
</dbReference>
<evidence type="ECO:0000259" key="4">
    <source>
        <dbReference type="PROSITE" id="PS51635"/>
    </source>
</evidence>
<protein>
    <submittedName>
        <fullName evidence="5">Patatin-like phospholipase</fullName>
    </submittedName>
</protein>
<comment type="similarity">
    <text evidence="1">Belongs to the patatin family.</text>
</comment>
<dbReference type="GO" id="GO:0006629">
    <property type="term" value="P:lipid metabolic process"/>
    <property type="evidence" value="ECO:0007669"/>
    <property type="project" value="UniProtKB-KW"/>
</dbReference>
<dbReference type="Proteomes" id="UP000244224">
    <property type="component" value="Unassembled WGS sequence"/>
</dbReference>
<evidence type="ECO:0000313" key="5">
    <source>
        <dbReference type="EMBL" id="PTX52586.1"/>
    </source>
</evidence>
<feature type="short sequence motif" description="GXSXG" evidence="3">
    <location>
        <begin position="43"/>
        <end position="47"/>
    </location>
</feature>
<gene>
    <name evidence="5" type="ORF">C8N34_102366</name>
</gene>
<dbReference type="Pfam" id="PF01734">
    <property type="entry name" value="Patatin"/>
    <property type="match status" value="1"/>
</dbReference>
<evidence type="ECO:0000256" key="2">
    <source>
        <dbReference type="ARBA" id="ARBA00023098"/>
    </source>
</evidence>
<dbReference type="AlphaFoldDB" id="A0A2T6B959"/>
<organism evidence="5 6">
    <name type="scientific">Gemmobacter caeni</name>
    <dbReference type="NCBI Taxonomy" id="589035"/>
    <lineage>
        <taxon>Bacteria</taxon>
        <taxon>Pseudomonadati</taxon>
        <taxon>Pseudomonadota</taxon>
        <taxon>Alphaproteobacteria</taxon>
        <taxon>Rhodobacterales</taxon>
        <taxon>Paracoccaceae</taxon>
        <taxon>Gemmobacter</taxon>
    </lineage>
</organism>